<keyword evidence="4" id="KW-0547">Nucleotide-binding</keyword>
<evidence type="ECO:0000256" key="4">
    <source>
        <dbReference type="ARBA" id="ARBA00022741"/>
    </source>
</evidence>
<organism evidence="12 13">
    <name type="scientific">Bavariicoccus seileri</name>
    <dbReference type="NCBI Taxonomy" id="549685"/>
    <lineage>
        <taxon>Bacteria</taxon>
        <taxon>Bacillati</taxon>
        <taxon>Bacillota</taxon>
        <taxon>Bacilli</taxon>
        <taxon>Lactobacillales</taxon>
        <taxon>Enterococcaceae</taxon>
        <taxon>Bavariicoccus</taxon>
    </lineage>
</organism>
<comment type="caution">
    <text evidence="12">The sequence shown here is derived from an EMBL/GenBank/DDBJ whole genome shotgun (WGS) entry which is preliminary data.</text>
</comment>
<dbReference type="Proteomes" id="UP000262195">
    <property type="component" value="Unassembled WGS sequence"/>
</dbReference>
<dbReference type="PANTHER" id="PTHR11059">
    <property type="entry name" value="DNA REPAIR PROTEIN RECN"/>
    <property type="match status" value="1"/>
</dbReference>
<keyword evidence="7 9" id="KW-0234">DNA repair</keyword>
<evidence type="ECO:0000313" key="13">
    <source>
        <dbReference type="Proteomes" id="UP000262195"/>
    </source>
</evidence>
<feature type="domain" description="RecF/RecN/SMC N-terminal" evidence="11">
    <location>
        <begin position="1"/>
        <end position="509"/>
    </location>
</feature>
<dbReference type="GO" id="GO:0043590">
    <property type="term" value="C:bacterial nucleoid"/>
    <property type="evidence" value="ECO:0007669"/>
    <property type="project" value="TreeGrafter"/>
</dbReference>
<dbReference type="GO" id="GO:0009432">
    <property type="term" value="P:SOS response"/>
    <property type="evidence" value="ECO:0007669"/>
    <property type="project" value="TreeGrafter"/>
</dbReference>
<comment type="similarity">
    <text evidence="2 9">Belongs to the RecN family.</text>
</comment>
<dbReference type="Pfam" id="PF02463">
    <property type="entry name" value="SMC_N"/>
    <property type="match status" value="1"/>
</dbReference>
<dbReference type="InterPro" id="IPR004604">
    <property type="entry name" value="DNA_recomb/repair_RecN"/>
</dbReference>
<dbReference type="EMBL" id="DQHO01000031">
    <property type="protein sequence ID" value="HCS94006.1"/>
    <property type="molecule type" value="Genomic_DNA"/>
</dbReference>
<dbReference type="Gene3D" id="3.40.50.300">
    <property type="entry name" value="P-loop containing nucleotide triphosphate hydrolases"/>
    <property type="match status" value="2"/>
</dbReference>
<dbReference type="GO" id="GO:0006281">
    <property type="term" value="P:DNA repair"/>
    <property type="evidence" value="ECO:0007669"/>
    <property type="project" value="UniProtKB-KW"/>
</dbReference>
<dbReference type="InterPro" id="IPR003395">
    <property type="entry name" value="RecF/RecN/SMC_N"/>
</dbReference>
<evidence type="ECO:0000256" key="3">
    <source>
        <dbReference type="ARBA" id="ARBA00021315"/>
    </source>
</evidence>
<keyword evidence="5 9" id="KW-0227">DNA damage</keyword>
<dbReference type="FunFam" id="3.40.50.300:FF:000356">
    <property type="entry name" value="DNA repair protein RecN"/>
    <property type="match status" value="1"/>
</dbReference>
<name>A0A3D4S5U5_9ENTE</name>
<dbReference type="InterPro" id="IPR027417">
    <property type="entry name" value="P-loop_NTPase"/>
</dbReference>
<dbReference type="PIRSF" id="PIRSF003128">
    <property type="entry name" value="RecN"/>
    <property type="match status" value="1"/>
</dbReference>
<evidence type="ECO:0000256" key="9">
    <source>
        <dbReference type="PIRNR" id="PIRNR003128"/>
    </source>
</evidence>
<comment type="function">
    <text evidence="1 9">May be involved in recombinational repair of damaged DNA.</text>
</comment>
<dbReference type="CDD" id="cd03241">
    <property type="entry name" value="ABC_RecN"/>
    <property type="match status" value="2"/>
</dbReference>
<dbReference type="SUPFAM" id="SSF52540">
    <property type="entry name" value="P-loop containing nucleoside triphosphate hydrolases"/>
    <property type="match status" value="2"/>
</dbReference>
<evidence type="ECO:0000256" key="1">
    <source>
        <dbReference type="ARBA" id="ARBA00003618"/>
    </source>
</evidence>
<dbReference type="NCBIfam" id="TIGR00634">
    <property type="entry name" value="recN"/>
    <property type="match status" value="1"/>
</dbReference>
<gene>
    <name evidence="12" type="primary">recN</name>
    <name evidence="12" type="ORF">DIW15_04800</name>
</gene>
<evidence type="ECO:0000256" key="6">
    <source>
        <dbReference type="ARBA" id="ARBA00022840"/>
    </source>
</evidence>
<evidence type="ECO:0000256" key="10">
    <source>
        <dbReference type="SAM" id="Coils"/>
    </source>
</evidence>
<evidence type="ECO:0000256" key="8">
    <source>
        <dbReference type="ARBA" id="ARBA00033408"/>
    </source>
</evidence>
<evidence type="ECO:0000256" key="5">
    <source>
        <dbReference type="ARBA" id="ARBA00022763"/>
    </source>
</evidence>
<evidence type="ECO:0000313" key="12">
    <source>
        <dbReference type="EMBL" id="HCS94006.1"/>
    </source>
</evidence>
<feature type="coiled-coil region" evidence="10">
    <location>
        <begin position="164"/>
        <end position="205"/>
    </location>
</feature>
<dbReference type="PANTHER" id="PTHR11059:SF0">
    <property type="entry name" value="DNA REPAIR PROTEIN RECN"/>
    <property type="match status" value="1"/>
</dbReference>
<proteinExistence type="inferred from homology"/>
<sequence length="568" mass="64245">MLQEIQIKNFAIIETVAIHFQNGLNVLSGETGAGKSILIDAVGLILGDRATSEAIRYGCEQAEIEGLFYFPNQDDTLQKKLSNEQIEFSDNQLIVRRIISKRKGSNTIRINGTLVTLTQLRYIMSSIIDIHGQSEHQLLLAEPNQLRLLDQFGGKDLSDAKEHYSALYGQYKSLKKEIEEIEQSSREKEQRMDTLNFQINDIEELQYSAGEEEEISQELDVLRHYEQIAEGLTSASELIAQGDFDLSVNLKEAINHLKEIEDYQQGLSEINQELSDAYYNIVDATERIHDLVGNLEFDDKRLNFLEERAHGIEALKRKYSDDLLGYLSNLKKELENLSDSDRSIPELSDALTNVKNNLQKSARQLHDLRLNTAHKLKEKIEEELQSLYMDEARFRVAFEPLGRFASQGNERVFFEVATNRGEVFNPLSKVASGGELSRLILAIKAILSHHHQFDCMIFDEIDTGVSGRVAQAIANKMAVISKENQVLAISHHPQVAAMADHNYLIQKKTEHGRTVTTVSQLSKENKVTEVARMLAGSKITTLSLEHSKEMIKEASTNKKIISTENKTD</sequence>
<dbReference type="AlphaFoldDB" id="A0A3D4S5U5"/>
<keyword evidence="6" id="KW-0067">ATP-binding</keyword>
<keyword evidence="10" id="KW-0175">Coiled coil</keyword>
<dbReference type="GO" id="GO:0006310">
    <property type="term" value="P:DNA recombination"/>
    <property type="evidence" value="ECO:0007669"/>
    <property type="project" value="InterPro"/>
</dbReference>
<accession>A0A3D4S5U5</accession>
<protein>
    <recommendedName>
        <fullName evidence="3 9">DNA repair protein RecN</fullName>
    </recommendedName>
    <alternativeName>
        <fullName evidence="8 9">Recombination protein N</fullName>
    </alternativeName>
</protein>
<dbReference type="STRING" id="1121105.GCA_000421665_00561"/>
<evidence type="ECO:0000256" key="2">
    <source>
        <dbReference type="ARBA" id="ARBA00009441"/>
    </source>
</evidence>
<reference evidence="12 13" key="1">
    <citation type="journal article" date="2018" name="Nat. Biotechnol.">
        <title>A standardized bacterial taxonomy based on genome phylogeny substantially revises the tree of life.</title>
        <authorList>
            <person name="Parks D.H."/>
            <person name="Chuvochina M."/>
            <person name="Waite D.W."/>
            <person name="Rinke C."/>
            <person name="Skarshewski A."/>
            <person name="Chaumeil P.A."/>
            <person name="Hugenholtz P."/>
        </authorList>
    </citation>
    <scope>NUCLEOTIDE SEQUENCE [LARGE SCALE GENOMIC DNA]</scope>
    <source>
        <strain evidence="12">UBA11306</strain>
    </source>
</reference>
<evidence type="ECO:0000256" key="7">
    <source>
        <dbReference type="ARBA" id="ARBA00023204"/>
    </source>
</evidence>
<dbReference type="GO" id="GO:0005524">
    <property type="term" value="F:ATP binding"/>
    <property type="evidence" value="ECO:0007669"/>
    <property type="project" value="UniProtKB-KW"/>
</dbReference>
<dbReference type="FunFam" id="3.40.50.300:FF:000319">
    <property type="entry name" value="DNA repair protein RecN"/>
    <property type="match status" value="1"/>
</dbReference>
<evidence type="ECO:0000259" key="11">
    <source>
        <dbReference type="Pfam" id="PF02463"/>
    </source>
</evidence>